<name>A0A8H7P3C2_9APHY</name>
<evidence type="ECO:0000313" key="4">
    <source>
        <dbReference type="Proteomes" id="UP000639403"/>
    </source>
</evidence>
<dbReference type="EMBL" id="JADOXO010000073">
    <property type="protein sequence ID" value="KAF9815229.1"/>
    <property type="molecule type" value="Genomic_DNA"/>
</dbReference>
<evidence type="ECO:0000259" key="2">
    <source>
        <dbReference type="Pfam" id="PF18142"/>
    </source>
</evidence>
<dbReference type="NCBIfam" id="NF033635">
    <property type="entry name" value="SLATT_fungal"/>
    <property type="match status" value="1"/>
</dbReference>
<reference evidence="3" key="2">
    <citation type="journal article" name="Front. Microbiol.">
        <title>Degradative Capacity of Two Strains of Rhodonia placenta: From Phenotype to Genotype.</title>
        <authorList>
            <person name="Kolle M."/>
            <person name="Horta M.A.C."/>
            <person name="Nowrousian M."/>
            <person name="Ohm R.A."/>
            <person name="Benz J.P."/>
            <person name="Pilgard A."/>
        </authorList>
    </citation>
    <scope>NUCLEOTIDE SEQUENCE</scope>
    <source>
        <strain evidence="3">FPRL280</strain>
    </source>
</reference>
<dbReference type="AlphaFoldDB" id="A0A8H7P3C2"/>
<gene>
    <name evidence="3" type="ORF">IEO21_04676</name>
</gene>
<evidence type="ECO:0000256" key="1">
    <source>
        <dbReference type="SAM" id="MobiDB-lite"/>
    </source>
</evidence>
<comment type="caution">
    <text evidence="3">The sequence shown here is derived from an EMBL/GenBank/DDBJ whole genome shotgun (WGS) entry which is preliminary data.</text>
</comment>
<sequence length="108" mass="12065">MSTLAASYLARARGSGEPERSLIRCNDLEHFIRDLEAFLLDKGHVIGVELDREVGRFRRRFEEILGNGQQNQTAPVGGTPPMGQAHMQMQQVQQMPDLIKEKGVMSTA</sequence>
<accession>A0A8H7P3C2</accession>
<dbReference type="InterPro" id="IPR041622">
    <property type="entry name" value="SLATT_fungi"/>
</dbReference>
<protein>
    <recommendedName>
        <fullName evidence="2">SMODS and SLOG-associating 2TM effector domain-containing protein</fullName>
    </recommendedName>
</protein>
<dbReference type="Proteomes" id="UP000639403">
    <property type="component" value="Unassembled WGS sequence"/>
</dbReference>
<proteinExistence type="predicted"/>
<organism evidence="3 4">
    <name type="scientific">Rhodonia placenta</name>
    <dbReference type="NCBI Taxonomy" id="104341"/>
    <lineage>
        <taxon>Eukaryota</taxon>
        <taxon>Fungi</taxon>
        <taxon>Dikarya</taxon>
        <taxon>Basidiomycota</taxon>
        <taxon>Agaricomycotina</taxon>
        <taxon>Agaricomycetes</taxon>
        <taxon>Polyporales</taxon>
        <taxon>Adustoporiaceae</taxon>
        <taxon>Rhodonia</taxon>
    </lineage>
</organism>
<feature type="region of interest" description="Disordered" evidence="1">
    <location>
        <begin position="66"/>
        <end position="90"/>
    </location>
</feature>
<feature type="domain" description="SMODS and SLOG-associating 2TM effector" evidence="2">
    <location>
        <begin position="1"/>
        <end position="67"/>
    </location>
</feature>
<evidence type="ECO:0000313" key="3">
    <source>
        <dbReference type="EMBL" id="KAF9815229.1"/>
    </source>
</evidence>
<reference evidence="3" key="1">
    <citation type="submission" date="2020-11" db="EMBL/GenBank/DDBJ databases">
        <authorList>
            <person name="Koelle M."/>
            <person name="Horta M.A.C."/>
            <person name="Nowrousian M."/>
            <person name="Ohm R.A."/>
            <person name="Benz P."/>
            <person name="Pilgard A."/>
        </authorList>
    </citation>
    <scope>NUCLEOTIDE SEQUENCE</scope>
    <source>
        <strain evidence="3">FPRL280</strain>
    </source>
</reference>
<dbReference type="Pfam" id="PF18142">
    <property type="entry name" value="SLATT_fungal"/>
    <property type="match status" value="1"/>
</dbReference>